<keyword evidence="3" id="KW-1185">Reference proteome</keyword>
<evidence type="ECO:0000313" key="3">
    <source>
        <dbReference type="Proteomes" id="UP000309488"/>
    </source>
</evidence>
<gene>
    <name evidence="2" type="ORF">FA048_05275</name>
</gene>
<evidence type="ECO:0000256" key="1">
    <source>
        <dbReference type="SAM" id="MobiDB-lite"/>
    </source>
</evidence>
<dbReference type="OrthoDB" id="678557at2"/>
<feature type="region of interest" description="Disordered" evidence="1">
    <location>
        <begin position="99"/>
        <end position="130"/>
    </location>
</feature>
<protein>
    <submittedName>
        <fullName evidence="2">Uncharacterized protein</fullName>
    </submittedName>
</protein>
<dbReference type="RefSeq" id="WP_136839153.1">
    <property type="nucleotide sequence ID" value="NZ_SWBR01000001.1"/>
</dbReference>
<comment type="caution">
    <text evidence="2">The sequence shown here is derived from an EMBL/GenBank/DDBJ whole genome shotgun (WGS) entry which is preliminary data.</text>
</comment>
<dbReference type="AlphaFoldDB" id="A0A4U1CXC6"/>
<reference evidence="2 3" key="1">
    <citation type="submission" date="2019-04" db="EMBL/GenBank/DDBJ databases">
        <title>Pedobacter sp. RP-3-22 sp. nov., isolated from Arctic soil.</title>
        <authorList>
            <person name="Dahal R.H."/>
            <person name="Kim D.-U."/>
        </authorList>
    </citation>
    <scope>NUCLEOTIDE SEQUENCE [LARGE SCALE GENOMIC DNA]</scope>
    <source>
        <strain evidence="2 3">RP-3-22</strain>
    </source>
</reference>
<name>A0A4U1CXC6_9SPHI</name>
<evidence type="ECO:0000313" key="2">
    <source>
        <dbReference type="EMBL" id="TKC13030.1"/>
    </source>
</evidence>
<dbReference type="Proteomes" id="UP000309488">
    <property type="component" value="Unassembled WGS sequence"/>
</dbReference>
<proteinExistence type="predicted"/>
<accession>A0A4U1CXC6</accession>
<feature type="compositionally biased region" description="Polar residues" evidence="1">
    <location>
        <begin position="104"/>
        <end position="115"/>
    </location>
</feature>
<feature type="region of interest" description="Disordered" evidence="1">
    <location>
        <begin position="159"/>
        <end position="187"/>
    </location>
</feature>
<dbReference type="EMBL" id="SWBR01000001">
    <property type="protein sequence ID" value="TKC13030.1"/>
    <property type="molecule type" value="Genomic_DNA"/>
</dbReference>
<sequence length="198" mass="20130">MKRILYILFAIGMVACNTKKQEPAQNYTATPNGLADLQKPAVTSTGAVPVNQSNLLLNPKHGEPGHDCSIAVGAPLKAGTKANTAPAVTTPTVTQVVSPQPTAAVTSTPQSTAGTVDSKGQKLNPAHGQPNHRCDIAVGAPLNSKPAQASVKPQVTVSQPTATATPQAPVLNEKGQKLNPAHGQPGHKCAVAVGAPLT</sequence>
<dbReference type="PROSITE" id="PS51257">
    <property type="entry name" value="PROKAR_LIPOPROTEIN"/>
    <property type="match status" value="1"/>
</dbReference>
<organism evidence="2 3">
    <name type="scientific">Pedobacter polaris</name>
    <dbReference type="NCBI Taxonomy" id="2571273"/>
    <lineage>
        <taxon>Bacteria</taxon>
        <taxon>Pseudomonadati</taxon>
        <taxon>Bacteroidota</taxon>
        <taxon>Sphingobacteriia</taxon>
        <taxon>Sphingobacteriales</taxon>
        <taxon>Sphingobacteriaceae</taxon>
        <taxon>Pedobacter</taxon>
    </lineage>
</organism>